<protein>
    <submittedName>
        <fullName evidence="2">Uncharacterized protein</fullName>
    </submittedName>
</protein>
<proteinExistence type="predicted"/>
<keyword evidence="1" id="KW-0812">Transmembrane</keyword>
<dbReference type="GeneID" id="84809121"/>
<dbReference type="Proteomes" id="UP001324270">
    <property type="component" value="Unassembled WGS sequence"/>
</dbReference>
<accession>A0A250FUC2</accession>
<organism evidence="2 4">
    <name type="scientific">Capnocytophaga gingivalis</name>
    <dbReference type="NCBI Taxonomy" id="1017"/>
    <lineage>
        <taxon>Bacteria</taxon>
        <taxon>Pseudomonadati</taxon>
        <taxon>Bacteroidota</taxon>
        <taxon>Flavobacteriia</taxon>
        <taxon>Flavobacteriales</taxon>
        <taxon>Flavobacteriaceae</taxon>
        <taxon>Capnocytophaga</taxon>
    </lineage>
</organism>
<dbReference type="KEGG" id="cgh:CGC50_11240"/>
<feature type="transmembrane region" description="Helical" evidence="1">
    <location>
        <begin position="49"/>
        <end position="68"/>
    </location>
</feature>
<evidence type="ECO:0000313" key="2">
    <source>
        <dbReference type="EMBL" id="ATA87668.1"/>
    </source>
</evidence>
<sequence length="97" mass="10951">MRRNKYKEIGIGFLVGLIANALGILLWWLFFAYPTDLVTMLTMAYEQEVLGTIIGLGAILNLVAFFGFIRLRHDLRARGVLIATFLSAFVTLVLKFL</sequence>
<evidence type="ECO:0000313" key="4">
    <source>
        <dbReference type="Proteomes" id="UP000217250"/>
    </source>
</evidence>
<feature type="transmembrane region" description="Helical" evidence="1">
    <location>
        <begin position="75"/>
        <end position="94"/>
    </location>
</feature>
<reference evidence="2" key="1">
    <citation type="journal article" date="2017" name="Genome Announc.">
        <title>Twelve Complete Reference Genomes of Clinical Isolates in the Capnocytophaga Genus.</title>
        <authorList>
            <person name="Villarma A."/>
            <person name="Gulvik C.A."/>
            <person name="Rowe L.A."/>
            <person name="Sheth M."/>
            <person name="Juieng P."/>
            <person name="Nicholson A.C."/>
            <person name="Loparev V.N."/>
            <person name="McQuiston J.R."/>
        </authorList>
    </citation>
    <scope>NUCLEOTIDE SEQUENCE</scope>
    <source>
        <strain evidence="2">H1496</strain>
    </source>
</reference>
<evidence type="ECO:0000313" key="3">
    <source>
        <dbReference type="EMBL" id="MEB3041680.1"/>
    </source>
</evidence>
<name>A0A250FUC2_9FLAO</name>
<keyword evidence="5" id="KW-1185">Reference proteome</keyword>
<dbReference type="EMBL" id="JAYKBV010000027">
    <property type="protein sequence ID" value="MEB3041680.1"/>
    <property type="molecule type" value="Genomic_DNA"/>
</dbReference>
<dbReference type="EMBL" id="CP022386">
    <property type="protein sequence ID" value="ATA87668.1"/>
    <property type="molecule type" value="Genomic_DNA"/>
</dbReference>
<dbReference type="OrthoDB" id="1362378at2"/>
<keyword evidence="1" id="KW-0472">Membrane</keyword>
<reference evidence="4" key="2">
    <citation type="submission" date="2017-06" db="EMBL/GenBank/DDBJ databases">
        <title>Capnocytophaga spp. assemblies.</title>
        <authorList>
            <person name="Gulvik C.A."/>
        </authorList>
    </citation>
    <scope>NUCLEOTIDE SEQUENCE [LARGE SCALE GENOMIC DNA]</scope>
    <source>
        <strain evidence="4">H1496</strain>
    </source>
</reference>
<evidence type="ECO:0000313" key="5">
    <source>
        <dbReference type="Proteomes" id="UP001324270"/>
    </source>
</evidence>
<dbReference type="RefSeq" id="WP_095910888.1">
    <property type="nucleotide sequence ID" value="NZ_CALAHR010000036.1"/>
</dbReference>
<reference evidence="3 5" key="3">
    <citation type="submission" date="2023-12" db="EMBL/GenBank/DDBJ databases">
        <title>Genomic sequences of Capnocytophaga and Parvimonas strains.</title>
        <authorList>
            <person name="Watt R.M."/>
            <person name="Wang M."/>
            <person name="Yang T."/>
            <person name="Tong W.M."/>
        </authorList>
    </citation>
    <scope>NUCLEOTIDE SEQUENCE [LARGE SCALE GENOMIC DNA]</scope>
    <source>
        <strain evidence="3 5">CCUG 13156</strain>
    </source>
</reference>
<gene>
    <name evidence="2" type="ORF">CGC50_11240</name>
    <name evidence="3" type="ORF">VJJ49_13435</name>
</gene>
<feature type="transmembrane region" description="Helical" evidence="1">
    <location>
        <begin position="9"/>
        <end position="29"/>
    </location>
</feature>
<dbReference type="Proteomes" id="UP000217250">
    <property type="component" value="Chromosome"/>
</dbReference>
<dbReference type="AlphaFoldDB" id="A0A250FUC2"/>
<evidence type="ECO:0000256" key="1">
    <source>
        <dbReference type="SAM" id="Phobius"/>
    </source>
</evidence>
<keyword evidence="1" id="KW-1133">Transmembrane helix</keyword>